<gene>
    <name evidence="2" type="ORF">A1019T_02461</name>
</gene>
<dbReference type="Pfam" id="PF08443">
    <property type="entry name" value="RimK"/>
    <property type="match status" value="1"/>
</dbReference>
<name>A0A1R4EJ15_9GAMM</name>
<reference evidence="3" key="1">
    <citation type="submission" date="2017-02" db="EMBL/GenBank/DDBJ databases">
        <authorList>
            <person name="Mornico D."/>
        </authorList>
    </citation>
    <scope>NUCLEOTIDE SEQUENCE [LARGE SCALE GENOMIC DNA]</scope>
</reference>
<sequence length="238" mass="27677">MLLAHENKGFQEVMRRALGINDLLSDYVFDIDSITISPPFVLKTIDGSGSSGVTLIKDKHDLTKFKTKNIQISKSRKIKNSIRKLRLPTDNYSLYSYYYKPFKRFVTQDFITDLTCDYRVLVTGNRFYAMRRDVKKGDFRASGSKKFHYHDVPNDVLDYAEKIFSKLKNPYISMDLAYKDKTPYLIEFQGTNFGSSVIRHSGGYYTKTLDSWVFVESQPLHEEALSYGLYYYVSNKND</sequence>
<protein>
    <submittedName>
        <fullName evidence="2">Carbamoyl phosphate synthase-like protein</fullName>
    </submittedName>
</protein>
<evidence type="ECO:0000313" key="3">
    <source>
        <dbReference type="Proteomes" id="UP000188169"/>
    </source>
</evidence>
<organism evidence="2 3">
    <name type="scientific">Psychrobacter pasteurii</name>
    <dbReference type="NCBI Taxonomy" id="1945520"/>
    <lineage>
        <taxon>Bacteria</taxon>
        <taxon>Pseudomonadati</taxon>
        <taxon>Pseudomonadota</taxon>
        <taxon>Gammaproteobacteria</taxon>
        <taxon>Moraxellales</taxon>
        <taxon>Moraxellaceae</taxon>
        <taxon>Psychrobacter</taxon>
    </lineage>
</organism>
<proteinExistence type="predicted"/>
<dbReference type="Gene3D" id="3.30.470.20">
    <property type="entry name" value="ATP-grasp fold, B domain"/>
    <property type="match status" value="1"/>
</dbReference>
<feature type="domain" description="ATP-grasp fold RimK-type" evidence="1">
    <location>
        <begin position="30"/>
        <end position="188"/>
    </location>
</feature>
<dbReference type="SUPFAM" id="SSF56059">
    <property type="entry name" value="Glutathione synthetase ATP-binding domain-like"/>
    <property type="match status" value="1"/>
</dbReference>
<dbReference type="STRING" id="1945520.A1019T_02461"/>
<evidence type="ECO:0000313" key="2">
    <source>
        <dbReference type="EMBL" id="SJM38468.1"/>
    </source>
</evidence>
<accession>A0A1R4EJ15</accession>
<dbReference type="Proteomes" id="UP000188169">
    <property type="component" value="Unassembled WGS sequence"/>
</dbReference>
<dbReference type="AlphaFoldDB" id="A0A1R4EJ15"/>
<dbReference type="EMBL" id="FUGD01000177">
    <property type="protein sequence ID" value="SJM38468.1"/>
    <property type="molecule type" value="Genomic_DNA"/>
</dbReference>
<keyword evidence="3" id="KW-1185">Reference proteome</keyword>
<evidence type="ECO:0000259" key="1">
    <source>
        <dbReference type="Pfam" id="PF08443"/>
    </source>
</evidence>
<dbReference type="InterPro" id="IPR013651">
    <property type="entry name" value="ATP-grasp_RimK-type"/>
</dbReference>